<evidence type="ECO:0000313" key="1">
    <source>
        <dbReference type="EMBL" id="EUA94213.1"/>
    </source>
</evidence>
<accession>A0ABN0RAJ5</accession>
<evidence type="ECO:0000313" key="2">
    <source>
        <dbReference type="Proteomes" id="UP000020681"/>
    </source>
</evidence>
<sequence>MRKVIIDERPTNPKYYDSMSKLLDDIIAERHQQALQYEAYLAKILEAANRLGTKEPLTDYPGSLDTDAKRALYDSLDRDEQLALAVDKAVLESKRASWIGNPLGSAESKTRLLKYYPTTSVSSG</sequence>
<name>A0ABN0RAJ5_MYCUL</name>
<gene>
    <name evidence="1" type="ORF">I551_8524</name>
</gene>
<organism evidence="1 2">
    <name type="scientific">Mycobacterium ulcerans str. Harvey</name>
    <dbReference type="NCBI Taxonomy" id="1299332"/>
    <lineage>
        <taxon>Bacteria</taxon>
        <taxon>Bacillati</taxon>
        <taxon>Actinomycetota</taxon>
        <taxon>Actinomycetes</taxon>
        <taxon>Mycobacteriales</taxon>
        <taxon>Mycobacteriaceae</taxon>
        <taxon>Mycobacterium</taxon>
        <taxon>Mycobacterium ulcerans group</taxon>
    </lineage>
</organism>
<dbReference type="EC" id="3.1.21.3" evidence="1"/>
<dbReference type="GO" id="GO:0009035">
    <property type="term" value="F:type I site-specific deoxyribonuclease activity"/>
    <property type="evidence" value="ECO:0007669"/>
    <property type="project" value="UniProtKB-EC"/>
</dbReference>
<comment type="caution">
    <text evidence="1">The sequence shown here is derived from an EMBL/GenBank/DDBJ whole genome shotgun (WGS) entry which is preliminary data.</text>
</comment>
<reference evidence="1 2" key="1">
    <citation type="submission" date="2014-01" db="EMBL/GenBank/DDBJ databases">
        <authorList>
            <person name="Dobos K."/>
            <person name="Lenaerts A."/>
            <person name="Ordway D."/>
            <person name="DeGroote M.A."/>
            <person name="Parker T."/>
            <person name="Sizemore C."/>
            <person name="Tallon L.J."/>
            <person name="Sadzewicz L.K."/>
            <person name="Sengamalay N."/>
            <person name="Fraser C.M."/>
            <person name="Hine E."/>
            <person name="Shefchek K.A."/>
            <person name="Das S.P."/>
            <person name="Tettelin H."/>
        </authorList>
    </citation>
    <scope>NUCLEOTIDE SEQUENCE [LARGE SCALE GENOMIC DNA]</scope>
    <source>
        <strain evidence="1 2">Harvey</strain>
    </source>
</reference>
<dbReference type="Proteomes" id="UP000020681">
    <property type="component" value="Unassembled WGS sequence"/>
</dbReference>
<protein>
    <submittedName>
        <fullName evidence="1">Type I site-specific deoxyribonuclease, HsdR family domain protein</fullName>
        <ecNumber evidence="1">3.1.21.3</ecNumber>
    </submittedName>
</protein>
<keyword evidence="1" id="KW-0378">Hydrolase</keyword>
<keyword evidence="2" id="KW-1185">Reference proteome</keyword>
<proteinExistence type="predicted"/>
<dbReference type="EMBL" id="JAOL01000009">
    <property type="protein sequence ID" value="EUA94213.1"/>
    <property type="molecule type" value="Genomic_DNA"/>
</dbReference>